<reference evidence="1 2" key="1">
    <citation type="journal article" date="2019" name="Int. J. Syst. Evol. Microbiol.">
        <title>The Global Catalogue of Microorganisms (GCM) 10K type strain sequencing project: providing services to taxonomists for standard genome sequencing and annotation.</title>
        <authorList>
            <consortium name="The Broad Institute Genomics Platform"/>
            <consortium name="The Broad Institute Genome Sequencing Center for Infectious Disease"/>
            <person name="Wu L."/>
            <person name="Ma J."/>
        </authorList>
    </citation>
    <scope>NUCLEOTIDE SEQUENCE [LARGE SCALE GENOMIC DNA]</scope>
    <source>
        <strain evidence="1 2">JCM 14736</strain>
    </source>
</reference>
<gene>
    <name evidence="1" type="ORF">GCM10009768_13330</name>
</gene>
<name>A0ABN2LH40_9MICO</name>
<evidence type="ECO:0008006" key="3">
    <source>
        <dbReference type="Google" id="ProtNLM"/>
    </source>
</evidence>
<sequence length="91" mass="9226">MTGQVRVTGAALVQASGSLSTAGRMFQSAGNVPAGPDTGADTVSSALDRVGRALRRAASVSGERTEAHGRTAAQTQQAFQNLDARLARAVS</sequence>
<proteinExistence type="predicted"/>
<dbReference type="Proteomes" id="UP001500851">
    <property type="component" value="Unassembled WGS sequence"/>
</dbReference>
<comment type="caution">
    <text evidence="1">The sequence shown here is derived from an EMBL/GenBank/DDBJ whole genome shotgun (WGS) entry which is preliminary data.</text>
</comment>
<evidence type="ECO:0000313" key="1">
    <source>
        <dbReference type="EMBL" id="GAA1785760.1"/>
    </source>
</evidence>
<dbReference type="RefSeq" id="WP_344030819.1">
    <property type="nucleotide sequence ID" value="NZ_BAAAOB010000001.1"/>
</dbReference>
<dbReference type="EMBL" id="BAAAOB010000001">
    <property type="protein sequence ID" value="GAA1785760.1"/>
    <property type="molecule type" value="Genomic_DNA"/>
</dbReference>
<evidence type="ECO:0000313" key="2">
    <source>
        <dbReference type="Proteomes" id="UP001500851"/>
    </source>
</evidence>
<protein>
    <recommendedName>
        <fullName evidence="3">Excreted virulence factor EspC (Type VII ESX diderm)</fullName>
    </recommendedName>
</protein>
<organism evidence="1 2">
    <name type="scientific">Leucobacter iarius</name>
    <dbReference type="NCBI Taxonomy" id="333963"/>
    <lineage>
        <taxon>Bacteria</taxon>
        <taxon>Bacillati</taxon>
        <taxon>Actinomycetota</taxon>
        <taxon>Actinomycetes</taxon>
        <taxon>Micrococcales</taxon>
        <taxon>Microbacteriaceae</taxon>
        <taxon>Leucobacter</taxon>
    </lineage>
</organism>
<keyword evidence="2" id="KW-1185">Reference proteome</keyword>
<accession>A0ABN2LH40</accession>